<dbReference type="InterPro" id="IPR001264">
    <property type="entry name" value="Glyco_trans_51"/>
</dbReference>
<name>A0A8J3YJL1_9ACTN</name>
<evidence type="ECO:0000256" key="2">
    <source>
        <dbReference type="ARBA" id="ARBA00007739"/>
    </source>
</evidence>
<feature type="domain" description="Penicillin-binding protein transpeptidase" evidence="15">
    <location>
        <begin position="367"/>
        <end position="656"/>
    </location>
</feature>
<keyword evidence="11" id="KW-0961">Cell wall biogenesis/degradation</keyword>
<keyword evidence="9" id="KW-0573">Peptidoglycan synthesis</keyword>
<dbReference type="GO" id="GO:0008360">
    <property type="term" value="P:regulation of cell shape"/>
    <property type="evidence" value="ECO:0007669"/>
    <property type="project" value="UniProtKB-KW"/>
</dbReference>
<dbReference type="GO" id="GO:0009002">
    <property type="term" value="F:serine-type D-Ala-D-Ala carboxypeptidase activity"/>
    <property type="evidence" value="ECO:0007669"/>
    <property type="project" value="UniProtKB-EC"/>
</dbReference>
<reference evidence="17" key="1">
    <citation type="submission" date="2021-01" db="EMBL/GenBank/DDBJ databases">
        <title>Whole genome shotgun sequence of Virgisporangium aliadipatigenens NBRC 105644.</title>
        <authorList>
            <person name="Komaki H."/>
            <person name="Tamura T."/>
        </authorList>
    </citation>
    <scope>NUCLEOTIDE SEQUENCE</scope>
    <source>
        <strain evidence="17">NBRC 105644</strain>
    </source>
</reference>
<evidence type="ECO:0000256" key="4">
    <source>
        <dbReference type="ARBA" id="ARBA00022670"/>
    </source>
</evidence>
<dbReference type="Pfam" id="PF00905">
    <property type="entry name" value="Transpeptidase"/>
    <property type="match status" value="1"/>
</dbReference>
<dbReference type="GO" id="GO:0071555">
    <property type="term" value="P:cell wall organization"/>
    <property type="evidence" value="ECO:0007669"/>
    <property type="project" value="UniProtKB-KW"/>
</dbReference>
<dbReference type="InterPro" id="IPR023346">
    <property type="entry name" value="Lysozyme-like_dom_sf"/>
</dbReference>
<keyword evidence="7" id="KW-0378">Hydrolase</keyword>
<dbReference type="GO" id="GO:0030288">
    <property type="term" value="C:outer membrane-bounded periplasmic space"/>
    <property type="evidence" value="ECO:0007669"/>
    <property type="project" value="TreeGrafter"/>
</dbReference>
<comment type="catalytic activity">
    <reaction evidence="12">
        <text>Preferential cleavage: (Ac)2-L-Lys-D-Ala-|-D-Ala. Also transpeptidation of peptidyl-alanyl moieties that are N-acyl substituents of D-alanine.</text>
        <dbReference type="EC" id="3.4.16.4"/>
    </reaction>
</comment>
<evidence type="ECO:0000256" key="5">
    <source>
        <dbReference type="ARBA" id="ARBA00022676"/>
    </source>
</evidence>
<evidence type="ECO:0000256" key="14">
    <source>
        <dbReference type="SAM" id="MobiDB-lite"/>
    </source>
</evidence>
<evidence type="ECO:0000256" key="12">
    <source>
        <dbReference type="ARBA" id="ARBA00034000"/>
    </source>
</evidence>
<dbReference type="InterPro" id="IPR050396">
    <property type="entry name" value="Glycosyltr_51/Transpeptidase"/>
</dbReference>
<evidence type="ECO:0000256" key="13">
    <source>
        <dbReference type="ARBA" id="ARBA00049902"/>
    </source>
</evidence>
<evidence type="ECO:0000256" key="6">
    <source>
        <dbReference type="ARBA" id="ARBA00022679"/>
    </source>
</evidence>
<evidence type="ECO:0000259" key="16">
    <source>
        <dbReference type="Pfam" id="PF00912"/>
    </source>
</evidence>
<evidence type="ECO:0000256" key="9">
    <source>
        <dbReference type="ARBA" id="ARBA00022984"/>
    </source>
</evidence>
<comment type="similarity">
    <text evidence="1">In the C-terminal section; belongs to the transpeptidase family.</text>
</comment>
<evidence type="ECO:0000256" key="3">
    <source>
        <dbReference type="ARBA" id="ARBA00022645"/>
    </source>
</evidence>
<dbReference type="AlphaFoldDB" id="A0A8J3YJL1"/>
<evidence type="ECO:0000256" key="11">
    <source>
        <dbReference type="ARBA" id="ARBA00023316"/>
    </source>
</evidence>
<dbReference type="RefSeq" id="WP_203898676.1">
    <property type="nucleotide sequence ID" value="NZ_BOPF01000006.1"/>
</dbReference>
<dbReference type="Gene3D" id="1.10.3810.10">
    <property type="entry name" value="Biosynthetic peptidoglycan transglycosylase-like"/>
    <property type="match status" value="1"/>
</dbReference>
<comment type="similarity">
    <text evidence="2">In the N-terminal section; belongs to the glycosyltransferase 51 family.</text>
</comment>
<feature type="region of interest" description="Disordered" evidence="14">
    <location>
        <begin position="385"/>
        <end position="406"/>
    </location>
</feature>
<evidence type="ECO:0000256" key="8">
    <source>
        <dbReference type="ARBA" id="ARBA00022960"/>
    </source>
</evidence>
<keyword evidence="6" id="KW-0808">Transferase</keyword>
<comment type="catalytic activity">
    <reaction evidence="13">
        <text>[GlcNAc-(1-&gt;4)-Mur2Ac(oyl-L-Ala-gamma-D-Glu-L-Lys-D-Ala-D-Ala)](n)-di-trans,octa-cis-undecaprenyl diphosphate + beta-D-GlcNAc-(1-&gt;4)-Mur2Ac(oyl-L-Ala-gamma-D-Glu-L-Lys-D-Ala-D-Ala)-di-trans,octa-cis-undecaprenyl diphosphate = [GlcNAc-(1-&gt;4)-Mur2Ac(oyl-L-Ala-gamma-D-Glu-L-Lys-D-Ala-D-Ala)](n+1)-di-trans,octa-cis-undecaprenyl diphosphate + di-trans,octa-cis-undecaprenyl diphosphate + H(+)</text>
        <dbReference type="Rhea" id="RHEA:23708"/>
        <dbReference type="Rhea" id="RHEA-COMP:9602"/>
        <dbReference type="Rhea" id="RHEA-COMP:9603"/>
        <dbReference type="ChEBI" id="CHEBI:15378"/>
        <dbReference type="ChEBI" id="CHEBI:58405"/>
        <dbReference type="ChEBI" id="CHEBI:60033"/>
        <dbReference type="ChEBI" id="CHEBI:78435"/>
        <dbReference type="EC" id="2.4.99.28"/>
    </reaction>
</comment>
<dbReference type="Proteomes" id="UP000619260">
    <property type="component" value="Unassembled WGS sequence"/>
</dbReference>
<proteinExistence type="inferred from homology"/>
<dbReference type="GO" id="GO:0006508">
    <property type="term" value="P:proteolysis"/>
    <property type="evidence" value="ECO:0007669"/>
    <property type="project" value="UniProtKB-KW"/>
</dbReference>
<dbReference type="Pfam" id="PF00912">
    <property type="entry name" value="Transgly"/>
    <property type="match status" value="1"/>
</dbReference>
<keyword evidence="18" id="KW-1185">Reference proteome</keyword>
<keyword evidence="8" id="KW-0133">Cell shape</keyword>
<evidence type="ECO:0000259" key="15">
    <source>
        <dbReference type="Pfam" id="PF00905"/>
    </source>
</evidence>
<dbReference type="GO" id="GO:0009252">
    <property type="term" value="P:peptidoglycan biosynthetic process"/>
    <property type="evidence" value="ECO:0007669"/>
    <property type="project" value="UniProtKB-KW"/>
</dbReference>
<evidence type="ECO:0000256" key="1">
    <source>
        <dbReference type="ARBA" id="ARBA00007090"/>
    </source>
</evidence>
<feature type="compositionally biased region" description="Polar residues" evidence="14">
    <location>
        <begin position="385"/>
        <end position="396"/>
    </location>
</feature>
<dbReference type="PANTHER" id="PTHR32282:SF33">
    <property type="entry name" value="PEPTIDOGLYCAN GLYCOSYLTRANSFERASE"/>
    <property type="match status" value="1"/>
</dbReference>
<dbReference type="PANTHER" id="PTHR32282">
    <property type="entry name" value="BINDING PROTEIN TRANSPEPTIDASE, PUTATIVE-RELATED"/>
    <property type="match status" value="1"/>
</dbReference>
<accession>A0A8J3YJL1</accession>
<feature type="compositionally biased region" description="Low complexity" evidence="14">
    <location>
        <begin position="745"/>
        <end position="754"/>
    </location>
</feature>
<comment type="caution">
    <text evidence="17">The sequence shown here is derived from an EMBL/GenBank/DDBJ whole genome shotgun (WGS) entry which is preliminary data.</text>
</comment>
<dbReference type="InterPro" id="IPR036950">
    <property type="entry name" value="PBP_transglycosylase"/>
</dbReference>
<dbReference type="InterPro" id="IPR001460">
    <property type="entry name" value="PCN-bd_Tpept"/>
</dbReference>
<evidence type="ECO:0000313" key="17">
    <source>
        <dbReference type="EMBL" id="GIJ45126.1"/>
    </source>
</evidence>
<keyword evidence="5" id="KW-0328">Glycosyltransferase</keyword>
<dbReference type="SUPFAM" id="SSF53955">
    <property type="entry name" value="Lysozyme-like"/>
    <property type="match status" value="1"/>
</dbReference>
<protein>
    <submittedName>
        <fullName evidence="17">Penicillin-binding protein</fullName>
    </submittedName>
</protein>
<organism evidence="17 18">
    <name type="scientific">Virgisporangium aliadipatigenens</name>
    <dbReference type="NCBI Taxonomy" id="741659"/>
    <lineage>
        <taxon>Bacteria</taxon>
        <taxon>Bacillati</taxon>
        <taxon>Actinomycetota</taxon>
        <taxon>Actinomycetes</taxon>
        <taxon>Micromonosporales</taxon>
        <taxon>Micromonosporaceae</taxon>
        <taxon>Virgisporangium</taxon>
    </lineage>
</organism>
<evidence type="ECO:0000313" key="18">
    <source>
        <dbReference type="Proteomes" id="UP000619260"/>
    </source>
</evidence>
<feature type="compositionally biased region" description="Gly residues" evidence="14">
    <location>
        <begin position="732"/>
        <end position="744"/>
    </location>
</feature>
<dbReference type="GO" id="GO:0008658">
    <property type="term" value="F:penicillin binding"/>
    <property type="evidence" value="ECO:0007669"/>
    <property type="project" value="InterPro"/>
</dbReference>
<dbReference type="GO" id="GO:0008955">
    <property type="term" value="F:peptidoglycan glycosyltransferase activity"/>
    <property type="evidence" value="ECO:0007669"/>
    <property type="project" value="UniProtKB-EC"/>
</dbReference>
<dbReference type="InterPro" id="IPR012338">
    <property type="entry name" value="Beta-lactam/transpept-like"/>
</dbReference>
<gene>
    <name evidence="17" type="ORF">Val02_20120</name>
</gene>
<dbReference type="SUPFAM" id="SSF56601">
    <property type="entry name" value="beta-lactamase/transpeptidase-like"/>
    <property type="match status" value="1"/>
</dbReference>
<sequence>MRKRDHSLLANGASLLVCGLLAGLVVAAAAFPAVAMGGLAAKAGADTFDSLPTDLDVLPAPQISEVYASDGKTLLTYLYDENRHDVPISEVAPIMRDALVASEDIRFYDHNGVDFKGVARAFVANQQSDGVAQGASTLTMQYVRQVIGYTAKTPQQVLAATEKTPARKLAEIKRALALEKKLNKEQILERYLNIASFGHNAYGIYAASQVYFGKPPSELKLEEAALLAGLVQAPSAYDPADEKKRPKALERRVYVLNQLVKLGKITQQQADEAQKIELNIKGERTPEGCGEVQRTDLGAGFFCDYMIRWWNEQEAFGADRYERENRLRSRGYKIVTTLDIQTQAGAKRNIEQYMGKRDPSEALMLAATEPGTGKVRMLAANRNYSNDQSGNGINTEPTKKARGVKGNYPNTTVPLLSGGADIQGYQVGSVFKIFTLVTALKQGIQLDYEADTPSPVTTKYILERGSPAACPGTVYYCPKNSGGNGQGIKNMWTAFGSSTNTFFVPLQEKVGADKVVETAKSMGIRFHSDEDRGFGDNPKSAVQWGAFTLGVSIQTPLEMANAYATLAADGKYCTPTPIEEITEISGGAKVEGGAAKCEQVMSEDVARAATDAARCPVGDKSQWDRCAGGTATGMKGQFLSSWPIAGKTGTTDSEKSATFEVFTKQLSVFGVITDPDYPRTPKVFKHDQVNPAVAATLRDGMQGKPAIQFGKPSSGLSFGAPKAPRPAPSAGGTPGGRPPGGGCRPGQPNCRPGG</sequence>
<keyword evidence="3" id="KW-0121">Carboxypeptidase</keyword>
<feature type="region of interest" description="Disordered" evidence="14">
    <location>
        <begin position="701"/>
        <end position="754"/>
    </location>
</feature>
<dbReference type="Gene3D" id="3.40.710.10">
    <property type="entry name" value="DD-peptidase/beta-lactamase superfamily"/>
    <property type="match status" value="1"/>
</dbReference>
<keyword evidence="10" id="KW-0511">Multifunctional enzyme</keyword>
<dbReference type="FunFam" id="1.10.3810.10:FF:000001">
    <property type="entry name" value="Penicillin-binding protein 1A"/>
    <property type="match status" value="1"/>
</dbReference>
<keyword evidence="4" id="KW-0645">Protease</keyword>
<feature type="domain" description="Glycosyl transferase family 51" evidence="16">
    <location>
        <begin position="73"/>
        <end position="259"/>
    </location>
</feature>
<evidence type="ECO:0000256" key="7">
    <source>
        <dbReference type="ARBA" id="ARBA00022801"/>
    </source>
</evidence>
<evidence type="ECO:0000256" key="10">
    <source>
        <dbReference type="ARBA" id="ARBA00023268"/>
    </source>
</evidence>
<dbReference type="EMBL" id="BOPF01000006">
    <property type="protein sequence ID" value="GIJ45126.1"/>
    <property type="molecule type" value="Genomic_DNA"/>
</dbReference>